<feature type="region of interest" description="Disordered" evidence="1">
    <location>
        <begin position="56"/>
        <end position="101"/>
    </location>
</feature>
<evidence type="ECO:0000313" key="2">
    <source>
        <dbReference type="EMBL" id="MPM18190.1"/>
    </source>
</evidence>
<reference evidence="2" key="1">
    <citation type="submission" date="2019-08" db="EMBL/GenBank/DDBJ databases">
        <authorList>
            <person name="Kucharzyk K."/>
            <person name="Murdoch R.W."/>
            <person name="Higgins S."/>
            <person name="Loffler F."/>
        </authorList>
    </citation>
    <scope>NUCLEOTIDE SEQUENCE</scope>
</reference>
<feature type="region of interest" description="Disordered" evidence="1">
    <location>
        <begin position="248"/>
        <end position="274"/>
    </location>
</feature>
<protein>
    <submittedName>
        <fullName evidence="2">Uncharacterized protein</fullName>
    </submittedName>
</protein>
<feature type="region of interest" description="Disordered" evidence="1">
    <location>
        <begin position="301"/>
        <end position="321"/>
    </location>
</feature>
<feature type="compositionally biased region" description="Basic and acidic residues" evidence="1">
    <location>
        <begin position="10"/>
        <end position="24"/>
    </location>
</feature>
<gene>
    <name evidence="2" type="ORF">SDC9_64596</name>
</gene>
<feature type="compositionally biased region" description="Basic residues" evidence="1">
    <location>
        <begin position="258"/>
        <end position="268"/>
    </location>
</feature>
<feature type="region of interest" description="Disordered" evidence="1">
    <location>
        <begin position="124"/>
        <end position="184"/>
    </location>
</feature>
<evidence type="ECO:0000256" key="1">
    <source>
        <dbReference type="SAM" id="MobiDB-lite"/>
    </source>
</evidence>
<dbReference type="EMBL" id="VSSQ01002935">
    <property type="protein sequence ID" value="MPM18190.1"/>
    <property type="molecule type" value="Genomic_DNA"/>
</dbReference>
<accession>A0A644XPQ4</accession>
<comment type="caution">
    <text evidence="2">The sequence shown here is derived from an EMBL/GenBank/DDBJ whole genome shotgun (WGS) entry which is preliminary data.</text>
</comment>
<organism evidence="2">
    <name type="scientific">bioreactor metagenome</name>
    <dbReference type="NCBI Taxonomy" id="1076179"/>
    <lineage>
        <taxon>unclassified sequences</taxon>
        <taxon>metagenomes</taxon>
        <taxon>ecological metagenomes</taxon>
    </lineage>
</organism>
<feature type="compositionally biased region" description="Basic and acidic residues" evidence="1">
    <location>
        <begin position="301"/>
        <end position="313"/>
    </location>
</feature>
<feature type="region of interest" description="Disordered" evidence="1">
    <location>
        <begin position="1"/>
        <end position="44"/>
    </location>
</feature>
<feature type="compositionally biased region" description="Basic and acidic residues" evidence="1">
    <location>
        <begin position="142"/>
        <end position="167"/>
    </location>
</feature>
<proteinExistence type="predicted"/>
<dbReference type="AlphaFoldDB" id="A0A644XPQ4"/>
<sequence>MPLDRFVPLRRADAHDGGRNDLAGRNRRTQQGGNKNDRARRHLGSERVDCLYFEDARPDGLDNLEPAERNAKREAERRARDCPEGNRSRGTAEDADEDHHDADGFLRVVERVVERKKAHVEPLRIGKERMRAQTRAAGEEAQQNKDQKPDDEADDRGYEDHQNDFRPEVIPADGAGAEGRNARAYHAADKRVGRRSGDCEKPGCEIPEDGCDDARRDERQRDALCFGVGIAAFRYDFFNRVRNAGADGQNGKRGEHFHNRRPGKRGVRPHGTARNQRCNNVASVMKPVDIREDKCKGHQYPERDRHMRKDHPNRANVCGYA</sequence>
<name>A0A644XPQ4_9ZZZZ</name>